<protein>
    <recommendedName>
        <fullName evidence="8">Rhodopsin domain-containing protein</fullName>
    </recommendedName>
</protein>
<keyword evidence="3 7" id="KW-1133">Transmembrane helix</keyword>
<evidence type="ECO:0000313" key="9">
    <source>
        <dbReference type="EMBL" id="CRG83330.1"/>
    </source>
</evidence>
<evidence type="ECO:0000259" key="8">
    <source>
        <dbReference type="Pfam" id="PF20684"/>
    </source>
</evidence>
<gene>
    <name evidence="9" type="ORF">PISL3812_00681</name>
</gene>
<dbReference type="Proteomes" id="UP000054383">
    <property type="component" value="Unassembled WGS sequence"/>
</dbReference>
<accession>A0A0U1LLZ4</accession>
<dbReference type="OrthoDB" id="5429740at2759"/>
<dbReference type="AlphaFoldDB" id="A0A0U1LLZ4"/>
<feature type="region of interest" description="Disordered" evidence="6">
    <location>
        <begin position="298"/>
        <end position="322"/>
    </location>
</feature>
<sequence length="351" mass="38077">MTSQSGSNPGPALARGIWAAMAVAIIVLIFRLIAKIKIRHFGLDDVLMSFALGLSITSTVFLTLCVNHGFGKDLLTLPSESLMLVLKYIAIQVPLITISTGIARTSFVLYLLRILGTNKKYQIALWISMLLQLCGNIVSAVLPLSICRNVNILWDANVKTTCGDITAVVKFSYFSSSVNTATDFFLAVFPTIVFWNLNLKFGVKITLIILLSLGLLAMVASIIKTTALDQVPSVTNIGASGGIDLIRWGYAENAIIIITSSVPCIRPLIMSSVRKLSSVTKSKSYELTSPLSRNRVTSVVDVTSESRRSGRHTSTDDRMGETDSIERILAGDEGRGITKQVDITIVSSNED</sequence>
<dbReference type="GO" id="GO:0016020">
    <property type="term" value="C:membrane"/>
    <property type="evidence" value="ECO:0007669"/>
    <property type="project" value="UniProtKB-SubCell"/>
</dbReference>
<comment type="subcellular location">
    <subcellularLocation>
        <location evidence="1">Membrane</location>
        <topology evidence="1">Multi-pass membrane protein</topology>
    </subcellularLocation>
</comment>
<dbReference type="PANTHER" id="PTHR33048:SF155">
    <property type="entry name" value="INTEGRAL MEMBRANE PROTEIN"/>
    <property type="match status" value="1"/>
</dbReference>
<evidence type="ECO:0000256" key="3">
    <source>
        <dbReference type="ARBA" id="ARBA00022989"/>
    </source>
</evidence>
<feature type="transmembrane region" description="Helical" evidence="7">
    <location>
        <begin position="124"/>
        <end position="146"/>
    </location>
</feature>
<proteinExistence type="inferred from homology"/>
<evidence type="ECO:0000256" key="2">
    <source>
        <dbReference type="ARBA" id="ARBA00022692"/>
    </source>
</evidence>
<keyword evidence="4 7" id="KW-0472">Membrane</keyword>
<dbReference type="InterPro" id="IPR049326">
    <property type="entry name" value="Rhodopsin_dom_fungi"/>
</dbReference>
<keyword evidence="10" id="KW-1185">Reference proteome</keyword>
<evidence type="ECO:0000256" key="6">
    <source>
        <dbReference type="SAM" id="MobiDB-lite"/>
    </source>
</evidence>
<feature type="transmembrane region" description="Helical" evidence="7">
    <location>
        <begin position="12"/>
        <end position="34"/>
    </location>
</feature>
<feature type="transmembrane region" description="Helical" evidence="7">
    <location>
        <begin position="46"/>
        <end position="69"/>
    </location>
</feature>
<dbReference type="PANTHER" id="PTHR33048">
    <property type="entry name" value="PTH11-LIKE INTEGRAL MEMBRANE PROTEIN (AFU_ORTHOLOGUE AFUA_5G11245)"/>
    <property type="match status" value="1"/>
</dbReference>
<organism evidence="9 10">
    <name type="scientific">Talaromyces islandicus</name>
    <name type="common">Penicillium islandicum</name>
    <dbReference type="NCBI Taxonomy" id="28573"/>
    <lineage>
        <taxon>Eukaryota</taxon>
        <taxon>Fungi</taxon>
        <taxon>Dikarya</taxon>
        <taxon>Ascomycota</taxon>
        <taxon>Pezizomycotina</taxon>
        <taxon>Eurotiomycetes</taxon>
        <taxon>Eurotiomycetidae</taxon>
        <taxon>Eurotiales</taxon>
        <taxon>Trichocomaceae</taxon>
        <taxon>Talaromyces</taxon>
        <taxon>Talaromyces sect. Islandici</taxon>
    </lineage>
</organism>
<feature type="transmembrane region" description="Helical" evidence="7">
    <location>
        <begin position="205"/>
        <end position="223"/>
    </location>
</feature>
<evidence type="ECO:0000256" key="7">
    <source>
        <dbReference type="SAM" id="Phobius"/>
    </source>
</evidence>
<name>A0A0U1LLZ4_TALIS</name>
<feature type="transmembrane region" description="Helical" evidence="7">
    <location>
        <begin position="180"/>
        <end position="198"/>
    </location>
</feature>
<dbReference type="OMA" id="WTLIWIQ"/>
<evidence type="ECO:0000256" key="4">
    <source>
        <dbReference type="ARBA" id="ARBA00023136"/>
    </source>
</evidence>
<reference evidence="9 10" key="1">
    <citation type="submission" date="2015-04" db="EMBL/GenBank/DDBJ databases">
        <authorList>
            <person name="Syromyatnikov M.Y."/>
            <person name="Popov V.N."/>
        </authorList>
    </citation>
    <scope>NUCLEOTIDE SEQUENCE [LARGE SCALE GENOMIC DNA]</scope>
    <source>
        <strain evidence="9">WF-38-12</strain>
    </source>
</reference>
<feature type="domain" description="Rhodopsin" evidence="8">
    <location>
        <begin position="30"/>
        <end position="269"/>
    </location>
</feature>
<dbReference type="InterPro" id="IPR052337">
    <property type="entry name" value="SAT4-like"/>
</dbReference>
<dbReference type="Pfam" id="PF20684">
    <property type="entry name" value="Fung_rhodopsin"/>
    <property type="match status" value="1"/>
</dbReference>
<feature type="compositionally biased region" description="Basic and acidic residues" evidence="6">
    <location>
        <begin position="304"/>
        <end position="322"/>
    </location>
</feature>
<dbReference type="EMBL" id="CVMT01000001">
    <property type="protein sequence ID" value="CRG83330.1"/>
    <property type="molecule type" value="Genomic_DNA"/>
</dbReference>
<comment type="similarity">
    <text evidence="5">Belongs to the SAT4 family.</text>
</comment>
<keyword evidence="2 7" id="KW-0812">Transmembrane</keyword>
<evidence type="ECO:0000256" key="1">
    <source>
        <dbReference type="ARBA" id="ARBA00004141"/>
    </source>
</evidence>
<evidence type="ECO:0000313" key="10">
    <source>
        <dbReference type="Proteomes" id="UP000054383"/>
    </source>
</evidence>
<evidence type="ECO:0000256" key="5">
    <source>
        <dbReference type="ARBA" id="ARBA00038359"/>
    </source>
</evidence>
<dbReference type="STRING" id="28573.A0A0U1LLZ4"/>
<feature type="transmembrane region" description="Helical" evidence="7">
    <location>
        <begin position="89"/>
        <end position="112"/>
    </location>
</feature>